<keyword evidence="1" id="KW-0378">Hydrolase</keyword>
<dbReference type="InterPro" id="IPR013520">
    <property type="entry name" value="Ribonucl_H"/>
</dbReference>
<dbReference type="RefSeq" id="WP_184789839.1">
    <property type="nucleotide sequence ID" value="NZ_BONT01000072.1"/>
</dbReference>
<comment type="caution">
    <text evidence="3">The sequence shown here is derived from an EMBL/GenBank/DDBJ whole genome shotgun (WGS) entry which is preliminary data.</text>
</comment>
<protein>
    <submittedName>
        <fullName evidence="3">DNA polymerase-3 subunit epsilon</fullName>
        <ecNumber evidence="3">2.7.7.7</ecNumber>
    </submittedName>
</protein>
<dbReference type="Pfam" id="PF00929">
    <property type="entry name" value="RNase_T"/>
    <property type="match status" value="1"/>
</dbReference>
<dbReference type="InterPro" id="IPR036397">
    <property type="entry name" value="RNaseH_sf"/>
</dbReference>
<feature type="domain" description="Exonuclease" evidence="2">
    <location>
        <begin position="1"/>
        <end position="166"/>
    </location>
</feature>
<proteinExistence type="predicted"/>
<dbReference type="Gene3D" id="3.40.50.10190">
    <property type="entry name" value="BRCT domain"/>
    <property type="match status" value="1"/>
</dbReference>
<name>A0A841FYF6_9ACTN</name>
<keyword evidence="1" id="KW-0540">Nuclease</keyword>
<dbReference type="Pfam" id="PF00533">
    <property type="entry name" value="BRCT"/>
    <property type="match status" value="1"/>
</dbReference>
<dbReference type="FunFam" id="3.30.420.10:FF:000045">
    <property type="entry name" value="3'-5' exonuclease DinG"/>
    <property type="match status" value="1"/>
</dbReference>
<dbReference type="SMART" id="SM00479">
    <property type="entry name" value="EXOIII"/>
    <property type="match status" value="1"/>
</dbReference>
<dbReference type="InterPro" id="IPR012337">
    <property type="entry name" value="RNaseH-like_sf"/>
</dbReference>
<dbReference type="Gene3D" id="3.30.420.10">
    <property type="entry name" value="Ribonuclease H-like superfamily/Ribonuclease H"/>
    <property type="match status" value="1"/>
</dbReference>
<evidence type="ECO:0000313" key="3">
    <source>
        <dbReference type="EMBL" id="MBB6037000.1"/>
    </source>
</evidence>
<dbReference type="AlphaFoldDB" id="A0A841FYF6"/>
<dbReference type="EC" id="2.7.7.7" evidence="3"/>
<dbReference type="InterPro" id="IPR001357">
    <property type="entry name" value="BRCT_dom"/>
</dbReference>
<evidence type="ECO:0000256" key="1">
    <source>
        <dbReference type="ARBA" id="ARBA00022839"/>
    </source>
</evidence>
<organism evidence="3 4">
    <name type="scientific">Phytomonospora endophytica</name>
    <dbReference type="NCBI Taxonomy" id="714109"/>
    <lineage>
        <taxon>Bacteria</taxon>
        <taxon>Bacillati</taxon>
        <taxon>Actinomycetota</taxon>
        <taxon>Actinomycetes</taxon>
        <taxon>Micromonosporales</taxon>
        <taxon>Micromonosporaceae</taxon>
        <taxon>Phytomonospora</taxon>
    </lineage>
</organism>
<dbReference type="GO" id="GO:0005829">
    <property type="term" value="C:cytosol"/>
    <property type="evidence" value="ECO:0007669"/>
    <property type="project" value="TreeGrafter"/>
</dbReference>
<dbReference type="GO" id="GO:0045004">
    <property type="term" value="P:DNA replication proofreading"/>
    <property type="evidence" value="ECO:0007669"/>
    <property type="project" value="TreeGrafter"/>
</dbReference>
<dbReference type="GO" id="GO:0008408">
    <property type="term" value="F:3'-5' exonuclease activity"/>
    <property type="evidence" value="ECO:0007669"/>
    <property type="project" value="TreeGrafter"/>
</dbReference>
<sequence>MYAVLDLETTGLYNRDRIVEVAIVHADSRGAITDRWHTLVNPERDLGRQDVHGVRAADARRAPLFADIAGDIAIRMRGRIPVVHNITFDGRLLTAEYARLGLEIPHLPEYGVCTMSWAAEYLPGNARSLAACRAAIGLTGDRPHEALDDALATAALLRVYIERAGDPPPWAVLASTAATMRWPGLPHGVVAERHRTLVDVPGEFVARIPAARTGPPGDPARYLSTVDIALLDGCVSATEADQLVAIAAAEGFDRDHVLGLHRAYLRGLVAEGVGRADLAERARLLGLSSVPASPGTPVARRFALRPGDIVVLTGSFPETKEYWAEVADAAGLTVAGHVSRRTALVVAADPDSMSGKATTARRYGVPVVSAEGLLRAMSAGFEHAGGQSVLDGPP</sequence>
<dbReference type="GO" id="GO:0003887">
    <property type="term" value="F:DNA-directed DNA polymerase activity"/>
    <property type="evidence" value="ECO:0007669"/>
    <property type="project" value="UniProtKB-EC"/>
</dbReference>
<dbReference type="SUPFAM" id="SSF52113">
    <property type="entry name" value="BRCT domain"/>
    <property type="match status" value="1"/>
</dbReference>
<keyword evidence="1" id="KW-0269">Exonuclease</keyword>
<dbReference type="GO" id="GO:0003676">
    <property type="term" value="F:nucleic acid binding"/>
    <property type="evidence" value="ECO:0007669"/>
    <property type="project" value="InterPro"/>
</dbReference>
<evidence type="ECO:0000259" key="2">
    <source>
        <dbReference type="SMART" id="SM00479"/>
    </source>
</evidence>
<dbReference type="CDD" id="cd06127">
    <property type="entry name" value="DEDDh"/>
    <property type="match status" value="1"/>
</dbReference>
<dbReference type="PANTHER" id="PTHR30231:SF41">
    <property type="entry name" value="DNA POLYMERASE III SUBUNIT EPSILON"/>
    <property type="match status" value="1"/>
</dbReference>
<accession>A0A841FYF6</accession>
<reference evidence="3 4" key="1">
    <citation type="submission" date="2020-08" db="EMBL/GenBank/DDBJ databases">
        <title>Genomic Encyclopedia of Type Strains, Phase IV (KMG-IV): sequencing the most valuable type-strain genomes for metagenomic binning, comparative biology and taxonomic classification.</title>
        <authorList>
            <person name="Goeker M."/>
        </authorList>
    </citation>
    <scope>NUCLEOTIDE SEQUENCE [LARGE SCALE GENOMIC DNA]</scope>
    <source>
        <strain evidence="3 4">YIM 65646</strain>
    </source>
</reference>
<dbReference type="Proteomes" id="UP000548476">
    <property type="component" value="Unassembled WGS sequence"/>
</dbReference>
<dbReference type="PANTHER" id="PTHR30231">
    <property type="entry name" value="DNA POLYMERASE III SUBUNIT EPSILON"/>
    <property type="match status" value="1"/>
</dbReference>
<keyword evidence="4" id="KW-1185">Reference proteome</keyword>
<evidence type="ECO:0000313" key="4">
    <source>
        <dbReference type="Proteomes" id="UP000548476"/>
    </source>
</evidence>
<dbReference type="SUPFAM" id="SSF53098">
    <property type="entry name" value="Ribonuclease H-like"/>
    <property type="match status" value="1"/>
</dbReference>
<gene>
    <name evidence="3" type="ORF">HNR73_004873</name>
</gene>
<dbReference type="EMBL" id="JACHGT010000011">
    <property type="protein sequence ID" value="MBB6037000.1"/>
    <property type="molecule type" value="Genomic_DNA"/>
</dbReference>
<keyword evidence="3" id="KW-0808">Transferase</keyword>
<dbReference type="InterPro" id="IPR036420">
    <property type="entry name" value="BRCT_dom_sf"/>
</dbReference>
<keyword evidence="3" id="KW-0548">Nucleotidyltransferase</keyword>